<keyword evidence="2" id="KW-0132">Cell division</keyword>
<dbReference type="GO" id="GO:0051301">
    <property type="term" value="P:cell division"/>
    <property type="evidence" value="ECO:0007669"/>
    <property type="project" value="UniProtKB-KW"/>
</dbReference>
<organism evidence="2 3">
    <name type="scientific">Paenibacillus harenae</name>
    <dbReference type="NCBI Taxonomy" id="306543"/>
    <lineage>
        <taxon>Bacteria</taxon>
        <taxon>Bacillati</taxon>
        <taxon>Bacillota</taxon>
        <taxon>Bacilli</taxon>
        <taxon>Bacillales</taxon>
        <taxon>Paenibacillaceae</taxon>
        <taxon>Paenibacillus</taxon>
    </lineage>
</organism>
<keyword evidence="2" id="KW-0131">Cell cycle</keyword>
<keyword evidence="1" id="KW-0472">Membrane</keyword>
<evidence type="ECO:0000313" key="3">
    <source>
        <dbReference type="Proteomes" id="UP001229346"/>
    </source>
</evidence>
<keyword evidence="3" id="KW-1185">Reference proteome</keyword>
<gene>
    <name evidence="2" type="ORF">J2T15_001416</name>
</gene>
<proteinExistence type="predicted"/>
<sequence length="58" mass="6781">MEKDKEIHELKERISFLENQVQNKPQASNKLRFSLTFIVVLVVLLFLIGIFQFISSSN</sequence>
<dbReference type="Proteomes" id="UP001229346">
    <property type="component" value="Unassembled WGS sequence"/>
</dbReference>
<accession>A0ABT9TXA6</accession>
<name>A0ABT9TXA6_PAEHA</name>
<evidence type="ECO:0000256" key="1">
    <source>
        <dbReference type="SAM" id="Phobius"/>
    </source>
</evidence>
<dbReference type="EMBL" id="JAUSSU010000003">
    <property type="protein sequence ID" value="MDQ0111981.1"/>
    <property type="molecule type" value="Genomic_DNA"/>
</dbReference>
<keyword evidence="1" id="KW-0812">Transmembrane</keyword>
<reference evidence="2 3" key="1">
    <citation type="submission" date="2023-07" db="EMBL/GenBank/DDBJ databases">
        <title>Sorghum-associated microbial communities from plants grown in Nebraska, USA.</title>
        <authorList>
            <person name="Schachtman D."/>
        </authorList>
    </citation>
    <scope>NUCLEOTIDE SEQUENCE [LARGE SCALE GENOMIC DNA]</scope>
    <source>
        <strain evidence="2 3">CC482</strain>
    </source>
</reference>
<evidence type="ECO:0000313" key="2">
    <source>
        <dbReference type="EMBL" id="MDQ0111981.1"/>
    </source>
</evidence>
<comment type="caution">
    <text evidence="2">The sequence shown here is derived from an EMBL/GenBank/DDBJ whole genome shotgun (WGS) entry which is preliminary data.</text>
</comment>
<keyword evidence="1" id="KW-1133">Transmembrane helix</keyword>
<feature type="transmembrane region" description="Helical" evidence="1">
    <location>
        <begin position="33"/>
        <end position="54"/>
    </location>
</feature>
<protein>
    <submittedName>
        <fullName evidence="2">Cell division septal protein FtsQ</fullName>
    </submittedName>
</protein>